<gene>
    <name evidence="1" type="ORF">BS47DRAFT_1396024</name>
</gene>
<name>A0A9P6ARJ0_9AGAM</name>
<comment type="caution">
    <text evidence="1">The sequence shown here is derived from an EMBL/GenBank/DDBJ whole genome shotgun (WGS) entry which is preliminary data.</text>
</comment>
<proteinExistence type="predicted"/>
<evidence type="ECO:0000313" key="2">
    <source>
        <dbReference type="Proteomes" id="UP000886523"/>
    </source>
</evidence>
<keyword evidence="2" id="KW-1185">Reference proteome</keyword>
<dbReference type="Proteomes" id="UP000886523">
    <property type="component" value="Unassembled WGS sequence"/>
</dbReference>
<accession>A0A9P6ARJ0</accession>
<reference evidence="1" key="1">
    <citation type="journal article" date="2020" name="Nat. Commun.">
        <title>Large-scale genome sequencing of mycorrhizal fungi provides insights into the early evolution of symbiotic traits.</title>
        <authorList>
            <person name="Miyauchi S."/>
            <person name="Kiss E."/>
            <person name="Kuo A."/>
            <person name="Drula E."/>
            <person name="Kohler A."/>
            <person name="Sanchez-Garcia M."/>
            <person name="Morin E."/>
            <person name="Andreopoulos B."/>
            <person name="Barry K.W."/>
            <person name="Bonito G."/>
            <person name="Buee M."/>
            <person name="Carver A."/>
            <person name="Chen C."/>
            <person name="Cichocki N."/>
            <person name="Clum A."/>
            <person name="Culley D."/>
            <person name="Crous P.W."/>
            <person name="Fauchery L."/>
            <person name="Girlanda M."/>
            <person name="Hayes R.D."/>
            <person name="Keri Z."/>
            <person name="LaButti K."/>
            <person name="Lipzen A."/>
            <person name="Lombard V."/>
            <person name="Magnuson J."/>
            <person name="Maillard F."/>
            <person name="Murat C."/>
            <person name="Nolan M."/>
            <person name="Ohm R.A."/>
            <person name="Pangilinan J."/>
            <person name="Pereira M.F."/>
            <person name="Perotto S."/>
            <person name="Peter M."/>
            <person name="Pfister S."/>
            <person name="Riley R."/>
            <person name="Sitrit Y."/>
            <person name="Stielow J.B."/>
            <person name="Szollosi G."/>
            <person name="Zifcakova L."/>
            <person name="Stursova M."/>
            <person name="Spatafora J.W."/>
            <person name="Tedersoo L."/>
            <person name="Vaario L.M."/>
            <person name="Yamada A."/>
            <person name="Yan M."/>
            <person name="Wang P."/>
            <person name="Xu J."/>
            <person name="Bruns T."/>
            <person name="Baldrian P."/>
            <person name="Vilgalys R."/>
            <person name="Dunand C."/>
            <person name="Henrissat B."/>
            <person name="Grigoriev I.V."/>
            <person name="Hibbett D."/>
            <person name="Nagy L.G."/>
            <person name="Martin F.M."/>
        </authorList>
    </citation>
    <scope>NUCLEOTIDE SEQUENCE</scope>
    <source>
        <strain evidence="1">UP504</strain>
    </source>
</reference>
<dbReference type="AlphaFoldDB" id="A0A9P6ARJ0"/>
<organism evidence="1 2">
    <name type="scientific">Hydnum rufescens UP504</name>
    <dbReference type="NCBI Taxonomy" id="1448309"/>
    <lineage>
        <taxon>Eukaryota</taxon>
        <taxon>Fungi</taxon>
        <taxon>Dikarya</taxon>
        <taxon>Basidiomycota</taxon>
        <taxon>Agaricomycotina</taxon>
        <taxon>Agaricomycetes</taxon>
        <taxon>Cantharellales</taxon>
        <taxon>Hydnaceae</taxon>
        <taxon>Hydnum</taxon>
    </lineage>
</organism>
<sequence>MELKFQAEQETLNDTIAVLETKLSNSDTSNPTWETESLIARITTESVVTEMSAAMAAFLSNPVLSKPVKKHTLLAANYVSAEAVECSRVIPEIVLRTAQKGFFIPFSDLTAS</sequence>
<dbReference type="EMBL" id="MU129017">
    <property type="protein sequence ID" value="KAF9510389.1"/>
    <property type="molecule type" value="Genomic_DNA"/>
</dbReference>
<protein>
    <submittedName>
        <fullName evidence="1">Uncharacterized protein</fullName>
    </submittedName>
</protein>
<evidence type="ECO:0000313" key="1">
    <source>
        <dbReference type="EMBL" id="KAF9510389.1"/>
    </source>
</evidence>